<protein>
    <recommendedName>
        <fullName evidence="4">Transmembrane protein</fullName>
    </recommendedName>
</protein>
<proteinExistence type="predicted"/>
<keyword evidence="3" id="KW-1185">Reference proteome</keyword>
<evidence type="ECO:0000313" key="2">
    <source>
        <dbReference type="EMBL" id="KAL0092169.1"/>
    </source>
</evidence>
<reference evidence="2 3" key="1">
    <citation type="submission" date="2024-04" db="EMBL/GenBank/DDBJ databases">
        <title>Symmetric and asymmetric DNA N6-adenine methylation regulates different biological responses in Mucorales.</title>
        <authorList>
            <consortium name="Lawrence Berkeley National Laboratory"/>
            <person name="Lax C."/>
            <person name="Mondo S.J."/>
            <person name="Osorio-Concepcion M."/>
            <person name="Muszewska A."/>
            <person name="Corrochano-Luque M."/>
            <person name="Gutierrez G."/>
            <person name="Riley R."/>
            <person name="Lipzen A."/>
            <person name="Guo J."/>
            <person name="Hundley H."/>
            <person name="Amirebrahimi M."/>
            <person name="Ng V."/>
            <person name="Lorenzo-Gutierrez D."/>
            <person name="Binder U."/>
            <person name="Yang J."/>
            <person name="Song Y."/>
            <person name="Canovas D."/>
            <person name="Navarro E."/>
            <person name="Freitag M."/>
            <person name="Gabaldon T."/>
            <person name="Grigoriev I.V."/>
            <person name="Corrochano L.M."/>
            <person name="Nicolas F.E."/>
            <person name="Garre V."/>
        </authorList>
    </citation>
    <scope>NUCLEOTIDE SEQUENCE [LARGE SCALE GENOMIC DNA]</scope>
    <source>
        <strain evidence="2 3">L51</strain>
    </source>
</reference>
<keyword evidence="1" id="KW-1133">Transmembrane helix</keyword>
<accession>A0ABR3BBN3</accession>
<evidence type="ECO:0000256" key="1">
    <source>
        <dbReference type="SAM" id="Phobius"/>
    </source>
</evidence>
<name>A0ABR3BBN3_PHYBL</name>
<dbReference type="EMBL" id="JBCLYO010000003">
    <property type="protein sequence ID" value="KAL0092169.1"/>
    <property type="molecule type" value="Genomic_DNA"/>
</dbReference>
<comment type="caution">
    <text evidence="2">The sequence shown here is derived from an EMBL/GenBank/DDBJ whole genome shotgun (WGS) entry which is preliminary data.</text>
</comment>
<evidence type="ECO:0000313" key="3">
    <source>
        <dbReference type="Proteomes" id="UP001448207"/>
    </source>
</evidence>
<sequence>MHAAMSSSNDESIKFFHSYLVRVPARPSLFSSCACGVSDGWVLVWCGWGGVVGVVGVVGVGFNSSVFFIWARSGRCEWVVRVGGPCGWSVWVVRTQSRKSILKGVSFENYVRWDGIRWDGTELNGVIGIEEGVGIMVNNIVGGGDSGSFVKLMAGCEGHFNIPSSLGDCSCFFGVKCLMLFDPISLSIIIEECVWIWILLSYIISINKNINNNAIVNDL</sequence>
<gene>
    <name evidence="2" type="ORF">J3Q64DRAFT_1819743</name>
</gene>
<feature type="transmembrane region" description="Helical" evidence="1">
    <location>
        <begin position="48"/>
        <end position="71"/>
    </location>
</feature>
<organism evidence="2 3">
    <name type="scientific">Phycomyces blakesleeanus</name>
    <dbReference type="NCBI Taxonomy" id="4837"/>
    <lineage>
        <taxon>Eukaryota</taxon>
        <taxon>Fungi</taxon>
        <taxon>Fungi incertae sedis</taxon>
        <taxon>Mucoromycota</taxon>
        <taxon>Mucoromycotina</taxon>
        <taxon>Mucoromycetes</taxon>
        <taxon>Mucorales</taxon>
        <taxon>Phycomycetaceae</taxon>
        <taxon>Phycomyces</taxon>
    </lineage>
</organism>
<evidence type="ECO:0008006" key="4">
    <source>
        <dbReference type="Google" id="ProtNLM"/>
    </source>
</evidence>
<dbReference type="Proteomes" id="UP001448207">
    <property type="component" value="Unassembled WGS sequence"/>
</dbReference>
<keyword evidence="1" id="KW-0472">Membrane</keyword>
<keyword evidence="1" id="KW-0812">Transmembrane</keyword>